<dbReference type="EMBL" id="ML978071">
    <property type="protein sequence ID" value="KAF2013321.1"/>
    <property type="molecule type" value="Genomic_DNA"/>
</dbReference>
<keyword evidence="3" id="KW-1185">Reference proteome</keyword>
<organism evidence="2 3">
    <name type="scientific">Aaosphaeria arxii CBS 175.79</name>
    <dbReference type="NCBI Taxonomy" id="1450172"/>
    <lineage>
        <taxon>Eukaryota</taxon>
        <taxon>Fungi</taxon>
        <taxon>Dikarya</taxon>
        <taxon>Ascomycota</taxon>
        <taxon>Pezizomycotina</taxon>
        <taxon>Dothideomycetes</taxon>
        <taxon>Pleosporomycetidae</taxon>
        <taxon>Pleosporales</taxon>
        <taxon>Pleosporales incertae sedis</taxon>
        <taxon>Aaosphaeria</taxon>
    </lineage>
</organism>
<feature type="compositionally biased region" description="Low complexity" evidence="1">
    <location>
        <begin position="154"/>
        <end position="166"/>
    </location>
</feature>
<evidence type="ECO:0000256" key="1">
    <source>
        <dbReference type="SAM" id="MobiDB-lite"/>
    </source>
</evidence>
<sequence>MRIEKDDGSRPGHCETRRKFPEIKELFQNRQYVSCASLCEHLLTRSTDKLHPVHLAYLNFYLAQCHDSLAREVALRKRRAELDLAEKHYMIALSSITPARLNTLASVEEDSSSPASPESQHGASHSRRASDAVSLNSDHSTSTVATSIMDGDIPPSKSASPSSSRSVRFITADTEEGNPTSTHKQHKRRPAPIFIAQRVQSSSLEEERLSKDMSSFISMLKAHIASVRELKEVSTEPNARWSFYGQRNSIGTRPTSMSANHDQATMEQIRQQRRSVCFRPRFDPMSVRMLCKDALSEL</sequence>
<dbReference type="Proteomes" id="UP000799778">
    <property type="component" value="Unassembled WGS sequence"/>
</dbReference>
<dbReference type="AlphaFoldDB" id="A0A6A5XKE4"/>
<feature type="compositionally biased region" description="Polar residues" evidence="1">
    <location>
        <begin position="133"/>
        <end position="146"/>
    </location>
</feature>
<dbReference type="GeneID" id="54285870"/>
<dbReference type="RefSeq" id="XP_033381660.1">
    <property type="nucleotide sequence ID" value="XM_033528473.1"/>
</dbReference>
<accession>A0A6A5XKE4</accession>
<evidence type="ECO:0000313" key="2">
    <source>
        <dbReference type="EMBL" id="KAF2013321.1"/>
    </source>
</evidence>
<dbReference type="OrthoDB" id="3641178at2759"/>
<gene>
    <name evidence="2" type="ORF">BU24DRAFT_424334</name>
</gene>
<name>A0A6A5XKE4_9PLEO</name>
<reference evidence="2" key="1">
    <citation type="journal article" date="2020" name="Stud. Mycol.">
        <title>101 Dothideomycetes genomes: a test case for predicting lifestyles and emergence of pathogens.</title>
        <authorList>
            <person name="Haridas S."/>
            <person name="Albert R."/>
            <person name="Binder M."/>
            <person name="Bloem J."/>
            <person name="Labutti K."/>
            <person name="Salamov A."/>
            <person name="Andreopoulos B."/>
            <person name="Baker S."/>
            <person name="Barry K."/>
            <person name="Bills G."/>
            <person name="Bluhm B."/>
            <person name="Cannon C."/>
            <person name="Castanera R."/>
            <person name="Culley D."/>
            <person name="Daum C."/>
            <person name="Ezra D."/>
            <person name="Gonzalez J."/>
            <person name="Henrissat B."/>
            <person name="Kuo A."/>
            <person name="Liang C."/>
            <person name="Lipzen A."/>
            <person name="Lutzoni F."/>
            <person name="Magnuson J."/>
            <person name="Mondo S."/>
            <person name="Nolan M."/>
            <person name="Ohm R."/>
            <person name="Pangilinan J."/>
            <person name="Park H.-J."/>
            <person name="Ramirez L."/>
            <person name="Alfaro M."/>
            <person name="Sun H."/>
            <person name="Tritt A."/>
            <person name="Yoshinaga Y."/>
            <person name="Zwiers L.-H."/>
            <person name="Turgeon B."/>
            <person name="Goodwin S."/>
            <person name="Spatafora J."/>
            <person name="Crous P."/>
            <person name="Grigoriev I."/>
        </authorList>
    </citation>
    <scope>NUCLEOTIDE SEQUENCE</scope>
    <source>
        <strain evidence="2">CBS 175.79</strain>
    </source>
</reference>
<protein>
    <submittedName>
        <fullName evidence="2">Uncharacterized protein</fullName>
    </submittedName>
</protein>
<feature type="region of interest" description="Disordered" evidence="1">
    <location>
        <begin position="105"/>
        <end position="167"/>
    </location>
</feature>
<proteinExistence type="predicted"/>
<evidence type="ECO:0000313" key="3">
    <source>
        <dbReference type="Proteomes" id="UP000799778"/>
    </source>
</evidence>